<dbReference type="GO" id="GO:0044780">
    <property type="term" value="P:bacterial-type flagellum assembly"/>
    <property type="evidence" value="ECO:0007669"/>
    <property type="project" value="InterPro"/>
</dbReference>
<keyword evidence="6" id="KW-0969">Cilium</keyword>
<dbReference type="GO" id="GO:0005829">
    <property type="term" value="C:cytosol"/>
    <property type="evidence" value="ECO:0007669"/>
    <property type="project" value="UniProtKB-SubCell"/>
</dbReference>
<evidence type="ECO:0000256" key="1">
    <source>
        <dbReference type="ARBA" id="ARBA00004514"/>
    </source>
</evidence>
<gene>
    <name evidence="6" type="ORF">MMIC_P0021</name>
</gene>
<evidence type="ECO:0000256" key="3">
    <source>
        <dbReference type="ARBA" id="ARBA00022490"/>
    </source>
</evidence>
<reference evidence="6 7" key="1">
    <citation type="journal article" date="2017" name="Arch. Microbiol.">
        <title>Mariprofundus micogutta sp. nov., a novel iron-oxidizing zetaproteobacterium isolated from a deep-sea hydrothermal field at the Bayonnaise knoll of the Izu-Ogasawara arc, and a description of Mariprofundales ord. nov. and Zetaproteobacteria classis nov.</title>
        <authorList>
            <person name="Makita H."/>
            <person name="Tanaka E."/>
            <person name="Mitsunobu S."/>
            <person name="Miyazaki M."/>
            <person name="Nunoura T."/>
            <person name="Uematsu K."/>
            <person name="Takaki Y."/>
            <person name="Nishi S."/>
            <person name="Shimamura S."/>
            <person name="Takai K."/>
        </authorList>
    </citation>
    <scope>NUCLEOTIDE SEQUENCE [LARGE SCALE GENOMIC DNA]</scope>
    <source>
        <strain evidence="6 7">ET2</strain>
    </source>
</reference>
<dbReference type="SUPFAM" id="SSF101116">
    <property type="entry name" value="Flagellar export chaperone FliS"/>
    <property type="match status" value="1"/>
</dbReference>
<keyword evidence="5" id="KW-0143">Chaperone</keyword>
<proteinExistence type="inferred from homology"/>
<evidence type="ECO:0000256" key="5">
    <source>
        <dbReference type="ARBA" id="ARBA00023186"/>
    </source>
</evidence>
<dbReference type="Gene3D" id="1.20.120.340">
    <property type="entry name" value="Flagellar protein FliS"/>
    <property type="match status" value="1"/>
</dbReference>
<keyword evidence="3" id="KW-0963">Cytoplasm</keyword>
<dbReference type="NCBIfam" id="TIGR00208">
    <property type="entry name" value="fliS"/>
    <property type="match status" value="1"/>
</dbReference>
<dbReference type="Pfam" id="PF02561">
    <property type="entry name" value="FliS"/>
    <property type="match status" value="1"/>
</dbReference>
<evidence type="ECO:0000256" key="2">
    <source>
        <dbReference type="ARBA" id="ARBA00008787"/>
    </source>
</evidence>
<dbReference type="InterPro" id="IPR036584">
    <property type="entry name" value="FliS_sf"/>
</dbReference>
<dbReference type="PANTHER" id="PTHR34773">
    <property type="entry name" value="FLAGELLAR SECRETION CHAPERONE FLIS"/>
    <property type="match status" value="1"/>
</dbReference>
<keyword evidence="7" id="KW-1185">Reference proteome</keyword>
<evidence type="ECO:0000313" key="6">
    <source>
        <dbReference type="EMBL" id="GAV19092.1"/>
    </source>
</evidence>
<dbReference type="InterPro" id="IPR003713">
    <property type="entry name" value="FliS"/>
</dbReference>
<sequence>MSGYKAYQGNQVEGAGPLGLVLLTYAALNKSLGQTRLAILAGDLVAEATHTGRAMEALIELSSSLNMQEGENVAQSLSSLYVYMMNKLTEGLCSCSTDHVDEVIHLAQQLHEGWMQLSAQQKKGHLSAVKRHAA</sequence>
<organism evidence="6 7">
    <name type="scientific">Mariprofundus micogutta</name>
    <dbReference type="NCBI Taxonomy" id="1921010"/>
    <lineage>
        <taxon>Bacteria</taxon>
        <taxon>Pseudomonadati</taxon>
        <taxon>Pseudomonadota</taxon>
        <taxon>Candidatius Mariprofundia</taxon>
        <taxon>Mariprofundales</taxon>
        <taxon>Mariprofundaceae</taxon>
        <taxon>Mariprofundus</taxon>
    </lineage>
</organism>
<evidence type="ECO:0000313" key="7">
    <source>
        <dbReference type="Proteomes" id="UP000231632"/>
    </source>
</evidence>
<dbReference type="PANTHER" id="PTHR34773:SF1">
    <property type="entry name" value="FLAGELLAR SECRETION CHAPERONE FLIS"/>
    <property type="match status" value="1"/>
</dbReference>
<dbReference type="OrthoDB" id="5294431at2"/>
<name>A0A1L8CJJ1_9PROT</name>
<dbReference type="GO" id="GO:0071973">
    <property type="term" value="P:bacterial-type flagellum-dependent cell motility"/>
    <property type="evidence" value="ECO:0007669"/>
    <property type="project" value="TreeGrafter"/>
</dbReference>
<protein>
    <submittedName>
        <fullName evidence="6">Flagellar protein FliS</fullName>
    </submittedName>
</protein>
<dbReference type="STRING" id="1921010.MMIC_P0021"/>
<dbReference type="Proteomes" id="UP000231632">
    <property type="component" value="Unassembled WGS sequence"/>
</dbReference>
<dbReference type="CDD" id="cd16098">
    <property type="entry name" value="FliS"/>
    <property type="match status" value="1"/>
</dbReference>
<dbReference type="AlphaFoldDB" id="A0A1L8CJJ1"/>
<keyword evidence="6" id="KW-0282">Flagellum</keyword>
<accession>A0A1L8CJJ1</accession>
<comment type="similarity">
    <text evidence="2">Belongs to the FliS family.</text>
</comment>
<evidence type="ECO:0000256" key="4">
    <source>
        <dbReference type="ARBA" id="ARBA00022795"/>
    </source>
</evidence>
<comment type="caution">
    <text evidence="6">The sequence shown here is derived from an EMBL/GenBank/DDBJ whole genome shotgun (WGS) entry which is preliminary data.</text>
</comment>
<comment type="subcellular location">
    <subcellularLocation>
        <location evidence="1">Cytoplasm</location>
        <location evidence="1">Cytosol</location>
    </subcellularLocation>
</comment>
<dbReference type="RefSeq" id="WP_072658298.1">
    <property type="nucleotide sequence ID" value="NZ_BDFD01000001.1"/>
</dbReference>
<dbReference type="EMBL" id="BDFD01000001">
    <property type="protein sequence ID" value="GAV19092.1"/>
    <property type="molecule type" value="Genomic_DNA"/>
</dbReference>
<keyword evidence="6" id="KW-0966">Cell projection</keyword>
<keyword evidence="4" id="KW-1005">Bacterial flagellum biogenesis</keyword>